<dbReference type="SUPFAM" id="SSF52096">
    <property type="entry name" value="ClpP/crotonase"/>
    <property type="match status" value="1"/>
</dbReference>
<feature type="transmembrane region" description="Helical" evidence="2">
    <location>
        <begin position="106"/>
        <end position="130"/>
    </location>
</feature>
<dbReference type="PANTHER" id="PTHR11941:SF54">
    <property type="entry name" value="ENOYL-COA HYDRATASE, MITOCHONDRIAL"/>
    <property type="match status" value="1"/>
</dbReference>
<dbReference type="CDD" id="cd06558">
    <property type="entry name" value="crotonase-like"/>
    <property type="match status" value="1"/>
</dbReference>
<evidence type="ECO:0008006" key="5">
    <source>
        <dbReference type="Google" id="ProtNLM"/>
    </source>
</evidence>
<dbReference type="GO" id="GO:0003824">
    <property type="term" value="F:catalytic activity"/>
    <property type="evidence" value="ECO:0007669"/>
    <property type="project" value="UniProtKB-ARBA"/>
</dbReference>
<comment type="similarity">
    <text evidence="1">Belongs to the enoyl-CoA hydratase/isomerase family.</text>
</comment>
<evidence type="ECO:0000256" key="1">
    <source>
        <dbReference type="ARBA" id="ARBA00005254"/>
    </source>
</evidence>
<name>A0A1X9NBZ4_9GAMM</name>
<evidence type="ECO:0000313" key="4">
    <source>
        <dbReference type="Proteomes" id="UP000193450"/>
    </source>
</evidence>
<dbReference type="AlphaFoldDB" id="A0A1X9NBZ4"/>
<dbReference type="OrthoDB" id="9775794at2"/>
<gene>
    <name evidence="3" type="ORF">BST96_16525</name>
</gene>
<keyword evidence="2" id="KW-0812">Transmembrane</keyword>
<dbReference type="GO" id="GO:0006635">
    <property type="term" value="P:fatty acid beta-oxidation"/>
    <property type="evidence" value="ECO:0007669"/>
    <property type="project" value="TreeGrafter"/>
</dbReference>
<keyword evidence="2" id="KW-0472">Membrane</keyword>
<feature type="transmembrane region" description="Helical" evidence="2">
    <location>
        <begin position="136"/>
        <end position="158"/>
    </location>
</feature>
<dbReference type="PANTHER" id="PTHR11941">
    <property type="entry name" value="ENOYL-COA HYDRATASE-RELATED"/>
    <property type="match status" value="1"/>
</dbReference>
<reference evidence="3 4" key="1">
    <citation type="submission" date="2016-11" db="EMBL/GenBank/DDBJ databases">
        <title>Trade-off between light-utilization and light-protection in marine flavobacteria.</title>
        <authorList>
            <person name="Kumagai Y."/>
        </authorList>
    </citation>
    <scope>NUCLEOTIDE SEQUENCE [LARGE SCALE GENOMIC DNA]</scope>
    <source>
        <strain evidence="3 4">NBRC 107125</strain>
    </source>
</reference>
<dbReference type="STRING" id="716816.BST96_16525"/>
<keyword evidence="2" id="KW-1133">Transmembrane helix</keyword>
<dbReference type="EMBL" id="CP019343">
    <property type="protein sequence ID" value="ARN75568.1"/>
    <property type="molecule type" value="Genomic_DNA"/>
</dbReference>
<dbReference type="KEGG" id="osg:BST96_16525"/>
<dbReference type="Gene3D" id="3.90.226.10">
    <property type="entry name" value="2-enoyl-CoA Hydratase, Chain A, domain 1"/>
    <property type="match status" value="1"/>
</dbReference>
<sequence>MSSRLLIEKQETVWIARFNNPPHSYMDHLTGEALTQLLDEVDGDSVVRAVIFTGSEEGVFIRHYDVAVLLERSQGMAERGLRFSLDRLIPESQLHQCLARMESMPIAFIAAINGTAMGGGLKLLWPVIFVWCNRVIMIWVCQKLISVYWAVPGVLSVCHG</sequence>
<keyword evidence="4" id="KW-1185">Reference proteome</keyword>
<evidence type="ECO:0000256" key="2">
    <source>
        <dbReference type="SAM" id="Phobius"/>
    </source>
</evidence>
<dbReference type="Pfam" id="PF00378">
    <property type="entry name" value="ECH_1"/>
    <property type="match status" value="1"/>
</dbReference>
<protein>
    <recommendedName>
        <fullName evidence="5">Enoyl-CoA hydratase</fullName>
    </recommendedName>
</protein>
<dbReference type="InterPro" id="IPR001753">
    <property type="entry name" value="Enoyl-CoA_hydra/iso"/>
</dbReference>
<dbReference type="Proteomes" id="UP000193450">
    <property type="component" value="Chromosome"/>
</dbReference>
<evidence type="ECO:0000313" key="3">
    <source>
        <dbReference type="EMBL" id="ARN75568.1"/>
    </source>
</evidence>
<dbReference type="InterPro" id="IPR029045">
    <property type="entry name" value="ClpP/crotonase-like_dom_sf"/>
</dbReference>
<accession>A0A1X9NBZ4</accession>
<organism evidence="3 4">
    <name type="scientific">Oceanicoccus sagamiensis</name>
    <dbReference type="NCBI Taxonomy" id="716816"/>
    <lineage>
        <taxon>Bacteria</taxon>
        <taxon>Pseudomonadati</taxon>
        <taxon>Pseudomonadota</taxon>
        <taxon>Gammaproteobacteria</taxon>
        <taxon>Cellvibrionales</taxon>
        <taxon>Spongiibacteraceae</taxon>
        <taxon>Oceanicoccus</taxon>
    </lineage>
</organism>
<proteinExistence type="inferred from homology"/>